<evidence type="ECO:0000256" key="5">
    <source>
        <dbReference type="ARBA" id="ARBA00022833"/>
    </source>
</evidence>
<evidence type="ECO:0000256" key="2">
    <source>
        <dbReference type="ARBA" id="ARBA00022723"/>
    </source>
</evidence>
<dbReference type="GO" id="GO:0000785">
    <property type="term" value="C:chromatin"/>
    <property type="evidence" value="ECO:0000318"/>
    <property type="project" value="GO_Central"/>
</dbReference>
<organism evidence="10 11">
    <name type="scientific">Emericella nidulans (strain FGSC A4 / ATCC 38163 / CBS 112.46 / NRRL 194 / M139)</name>
    <name type="common">Aspergillus nidulans</name>
    <dbReference type="NCBI Taxonomy" id="227321"/>
    <lineage>
        <taxon>Eukaryota</taxon>
        <taxon>Fungi</taxon>
        <taxon>Dikarya</taxon>
        <taxon>Ascomycota</taxon>
        <taxon>Pezizomycotina</taxon>
        <taxon>Eurotiomycetes</taxon>
        <taxon>Eurotiomycetidae</taxon>
        <taxon>Eurotiales</taxon>
        <taxon>Aspergillaceae</taxon>
        <taxon>Aspergillus</taxon>
        <taxon>Aspergillus subgen. Nidulantes</taxon>
    </lineage>
</organism>
<dbReference type="RefSeq" id="XP_662324.1">
    <property type="nucleotide sequence ID" value="XM_657232.1"/>
</dbReference>
<sequence length="313" mass="35306">MSLMLSQSPVTHASPAQHSRRLSVGAAAKTRTCVHCGRSFRRTEHLERHVRTHTKEKPYTCLCGAAFSRRDLLKRHMGITGHEDVNPPNKSTSPKSQHRTDHDTKQRIRRASTATVRSRRESVPNAASQDPSSMPPSPVDAEPVHWTMHQNTSYMKDENGYPDPASDGTHDPEILEAAQLLLPGGATHGIPNYTPTTTSSYLPEEPHHYEDFTNFLDSLNLPLEWGPGHHEAHSNQNNSSLTTEVAEPGLHPLFRERERDRSDRTRADSPFGRSWLNSDHYQSSYAGMISEYGNYYHHYHPPEDVARVVVPNF</sequence>
<dbReference type="SMART" id="SM00355">
    <property type="entry name" value="ZnF_C2H2"/>
    <property type="match status" value="2"/>
</dbReference>
<evidence type="ECO:0000313" key="10">
    <source>
        <dbReference type="EMBL" id="CBF76928.1"/>
    </source>
</evidence>
<feature type="domain" description="C2H2-type" evidence="9">
    <location>
        <begin position="31"/>
        <end position="58"/>
    </location>
</feature>
<dbReference type="PANTHER" id="PTHR40626:SF8">
    <property type="entry name" value="C2H2 FINGER DOMAIN TRANSCRIPTION FACTOR (EUROFUNG)-RELATED"/>
    <property type="match status" value="1"/>
</dbReference>
<keyword evidence="11" id="KW-1185">Reference proteome</keyword>
<accession>C8VAV5</accession>
<dbReference type="InterPro" id="IPR036236">
    <property type="entry name" value="Znf_C2H2_sf"/>
</dbReference>
<evidence type="ECO:0000259" key="9">
    <source>
        <dbReference type="PROSITE" id="PS50157"/>
    </source>
</evidence>
<dbReference type="Proteomes" id="UP000000560">
    <property type="component" value="Chromosome III"/>
</dbReference>
<evidence type="ECO:0000256" key="1">
    <source>
        <dbReference type="ARBA" id="ARBA00004123"/>
    </source>
</evidence>
<evidence type="ECO:0000313" key="11">
    <source>
        <dbReference type="Proteomes" id="UP000000560"/>
    </source>
</evidence>
<reference evidence="11" key="2">
    <citation type="journal article" date="2009" name="Fungal Genet. Biol.">
        <title>The 2008 update of the Aspergillus nidulans genome annotation: a community effort.</title>
        <authorList>
            <person name="Wortman J.R."/>
            <person name="Gilsenan J.M."/>
            <person name="Joardar V."/>
            <person name="Deegan J."/>
            <person name="Clutterbuck J."/>
            <person name="Andersen M.R."/>
            <person name="Archer D."/>
            <person name="Bencina M."/>
            <person name="Braus G."/>
            <person name="Coutinho P."/>
            <person name="von Dohren H."/>
            <person name="Doonan J."/>
            <person name="Driessen A.J."/>
            <person name="Durek P."/>
            <person name="Espeso E."/>
            <person name="Fekete E."/>
            <person name="Flipphi M."/>
            <person name="Estrada C.G."/>
            <person name="Geysens S."/>
            <person name="Goldman G."/>
            <person name="de Groot P.W."/>
            <person name="Hansen K."/>
            <person name="Harris S.D."/>
            <person name="Heinekamp T."/>
            <person name="Helmstaedt K."/>
            <person name="Henrissat B."/>
            <person name="Hofmann G."/>
            <person name="Homan T."/>
            <person name="Horio T."/>
            <person name="Horiuchi H."/>
            <person name="James S."/>
            <person name="Jones M."/>
            <person name="Karaffa L."/>
            <person name="Karanyi Z."/>
            <person name="Kato M."/>
            <person name="Keller N."/>
            <person name="Kelly D.E."/>
            <person name="Kiel J.A."/>
            <person name="Kim J.M."/>
            <person name="van der Klei I.J."/>
            <person name="Klis F.M."/>
            <person name="Kovalchuk A."/>
            <person name="Krasevec N."/>
            <person name="Kubicek C.P."/>
            <person name="Liu B."/>
            <person name="Maccabe A."/>
            <person name="Meyer V."/>
            <person name="Mirabito P."/>
            <person name="Miskei M."/>
            <person name="Mos M."/>
            <person name="Mullins J."/>
            <person name="Nelson D.R."/>
            <person name="Nielsen J."/>
            <person name="Oakley B.R."/>
            <person name="Osmani S.A."/>
            <person name="Pakula T."/>
            <person name="Paszewski A."/>
            <person name="Paulsen I."/>
            <person name="Pilsyk S."/>
            <person name="Pocsi I."/>
            <person name="Punt P.J."/>
            <person name="Ram A.F."/>
            <person name="Ren Q."/>
            <person name="Robellet X."/>
            <person name="Robson G."/>
            <person name="Seiboth B."/>
            <person name="van Solingen P."/>
            <person name="Specht T."/>
            <person name="Sun J."/>
            <person name="Taheri-Talesh N."/>
            <person name="Takeshita N."/>
            <person name="Ussery D."/>
            <person name="vanKuyk P.A."/>
            <person name="Visser H."/>
            <person name="van de Vondervoort P.J."/>
            <person name="de Vries R.P."/>
            <person name="Walton J."/>
            <person name="Xiang X."/>
            <person name="Xiong Y."/>
            <person name="Zeng A.P."/>
            <person name="Brandt B.W."/>
            <person name="Cornell M.J."/>
            <person name="van den Hondel C.A."/>
            <person name="Visser J."/>
            <person name="Oliver S.G."/>
            <person name="Turner G."/>
        </authorList>
    </citation>
    <scope>GENOME REANNOTATION</scope>
    <source>
        <strain evidence="11">FGSC A4 / ATCC 38163 / CBS 112.46 / NRRL 194 / M139</strain>
    </source>
</reference>
<dbReference type="EMBL" id="BN001303">
    <property type="protein sequence ID" value="CBF76928.1"/>
    <property type="molecule type" value="Genomic_DNA"/>
</dbReference>
<dbReference type="OrthoDB" id="10018191at2759"/>
<dbReference type="VEuPathDB" id="FungiDB:AN4720"/>
<dbReference type="GO" id="GO:0006357">
    <property type="term" value="P:regulation of transcription by RNA polymerase II"/>
    <property type="evidence" value="ECO:0000318"/>
    <property type="project" value="GO_Central"/>
</dbReference>
<evidence type="ECO:0000256" key="8">
    <source>
        <dbReference type="SAM" id="MobiDB-lite"/>
    </source>
</evidence>
<feature type="compositionally biased region" description="Basic and acidic residues" evidence="8">
    <location>
        <begin position="253"/>
        <end position="267"/>
    </location>
</feature>
<reference evidence="11" key="1">
    <citation type="journal article" date="2005" name="Nature">
        <title>Sequencing of Aspergillus nidulans and comparative analysis with A. fumigatus and A. oryzae.</title>
        <authorList>
            <person name="Galagan J.E."/>
            <person name="Calvo S.E."/>
            <person name="Cuomo C."/>
            <person name="Ma L.J."/>
            <person name="Wortman J.R."/>
            <person name="Batzoglou S."/>
            <person name="Lee S.I."/>
            <person name="Basturkmen M."/>
            <person name="Spevak C.C."/>
            <person name="Clutterbuck J."/>
            <person name="Kapitonov V."/>
            <person name="Jurka J."/>
            <person name="Scazzocchio C."/>
            <person name="Farman M."/>
            <person name="Butler J."/>
            <person name="Purcell S."/>
            <person name="Harris S."/>
            <person name="Braus G.H."/>
            <person name="Draht O."/>
            <person name="Busch S."/>
            <person name="D'Enfert C."/>
            <person name="Bouchier C."/>
            <person name="Goldman G.H."/>
            <person name="Bell-Pedersen D."/>
            <person name="Griffiths-Jones S."/>
            <person name="Doonan J.H."/>
            <person name="Yu J."/>
            <person name="Vienken K."/>
            <person name="Pain A."/>
            <person name="Freitag M."/>
            <person name="Selker E.U."/>
            <person name="Archer D.B."/>
            <person name="Penalva M.A."/>
            <person name="Oakley B.R."/>
            <person name="Momany M."/>
            <person name="Tanaka T."/>
            <person name="Kumagai T."/>
            <person name="Asai K."/>
            <person name="Machida M."/>
            <person name="Nierman W.C."/>
            <person name="Denning D.W."/>
            <person name="Caddick M."/>
            <person name="Hynes M."/>
            <person name="Paoletti M."/>
            <person name="Fischer R."/>
            <person name="Miller B."/>
            <person name="Dyer P."/>
            <person name="Sachs M.S."/>
            <person name="Osmani S.A."/>
            <person name="Birren B.W."/>
        </authorList>
    </citation>
    <scope>NUCLEOTIDE SEQUENCE [LARGE SCALE GENOMIC DNA]</scope>
    <source>
        <strain evidence="11">FGSC A4 / ATCC 38163 / CBS 112.46 / NRRL 194 / M139</strain>
    </source>
</reference>
<protein>
    <submittedName>
        <fullName evidence="10">C2H2 finger domain transcription factor (Eurofung)</fullName>
    </submittedName>
</protein>
<dbReference type="FunFam" id="3.30.160.60:FF:002343">
    <property type="entry name" value="Zinc finger protein 33A"/>
    <property type="match status" value="1"/>
</dbReference>
<keyword evidence="5" id="KW-0862">Zinc</keyword>
<dbReference type="GO" id="GO:0000978">
    <property type="term" value="F:RNA polymerase II cis-regulatory region sequence-specific DNA binding"/>
    <property type="evidence" value="ECO:0000318"/>
    <property type="project" value="GO_Central"/>
</dbReference>
<dbReference type="SUPFAM" id="SSF57667">
    <property type="entry name" value="beta-beta-alpha zinc fingers"/>
    <property type="match status" value="1"/>
</dbReference>
<accession>Q5B410</accession>
<dbReference type="PANTHER" id="PTHR40626">
    <property type="entry name" value="MIP31509P"/>
    <property type="match status" value="1"/>
</dbReference>
<dbReference type="InterPro" id="IPR013087">
    <property type="entry name" value="Znf_C2H2_type"/>
</dbReference>
<dbReference type="InParanoid" id="Q5B410"/>
<dbReference type="Pfam" id="PF00096">
    <property type="entry name" value="zf-C2H2"/>
    <property type="match status" value="1"/>
</dbReference>
<dbReference type="PROSITE" id="PS00028">
    <property type="entry name" value="ZINC_FINGER_C2H2_1"/>
    <property type="match status" value="1"/>
</dbReference>
<dbReference type="OMA" id="ASHIYHY"/>
<dbReference type="InterPro" id="IPR051059">
    <property type="entry name" value="VerF-like"/>
</dbReference>
<dbReference type="GO" id="GO:0005634">
    <property type="term" value="C:nucleus"/>
    <property type="evidence" value="ECO:0007669"/>
    <property type="project" value="UniProtKB-SubCell"/>
</dbReference>
<dbReference type="GO" id="GO:0008270">
    <property type="term" value="F:zinc ion binding"/>
    <property type="evidence" value="ECO:0007669"/>
    <property type="project" value="UniProtKB-KW"/>
</dbReference>
<evidence type="ECO:0000256" key="4">
    <source>
        <dbReference type="ARBA" id="ARBA00022771"/>
    </source>
</evidence>
<dbReference type="AlphaFoldDB" id="Q5B410"/>
<dbReference type="KEGG" id="ani:ANIA_04720"/>
<evidence type="ECO:0000256" key="7">
    <source>
        <dbReference type="PROSITE-ProRule" id="PRU00042"/>
    </source>
</evidence>
<dbReference type="PROSITE" id="PS50157">
    <property type="entry name" value="ZINC_FINGER_C2H2_2"/>
    <property type="match status" value="1"/>
</dbReference>
<comment type="subcellular location">
    <subcellularLocation>
        <location evidence="1">Nucleus</location>
    </subcellularLocation>
</comment>
<dbReference type="GeneID" id="2872517"/>
<keyword evidence="4 7" id="KW-0863">Zinc-finger</keyword>
<keyword evidence="2" id="KW-0479">Metal-binding</keyword>
<keyword evidence="3" id="KW-0677">Repeat</keyword>
<dbReference type="HOGENOM" id="CLU_976972_0_0_1"/>
<evidence type="ECO:0000256" key="6">
    <source>
        <dbReference type="ARBA" id="ARBA00023242"/>
    </source>
</evidence>
<feature type="region of interest" description="Disordered" evidence="8">
    <location>
        <begin position="1"/>
        <end position="23"/>
    </location>
</feature>
<name>Q5B410_EMENI</name>
<feature type="region of interest" description="Disordered" evidence="8">
    <location>
        <begin position="79"/>
        <end position="142"/>
    </location>
</feature>
<proteinExistence type="predicted"/>
<dbReference type="Gene3D" id="3.30.160.60">
    <property type="entry name" value="Classic Zinc Finger"/>
    <property type="match status" value="2"/>
</dbReference>
<feature type="compositionally biased region" description="Polar residues" evidence="8">
    <location>
        <begin position="1"/>
        <end position="17"/>
    </location>
</feature>
<dbReference type="GO" id="GO:0000981">
    <property type="term" value="F:DNA-binding transcription factor activity, RNA polymerase II-specific"/>
    <property type="evidence" value="ECO:0000318"/>
    <property type="project" value="GO_Central"/>
</dbReference>
<feature type="region of interest" description="Disordered" evidence="8">
    <location>
        <begin position="250"/>
        <end position="273"/>
    </location>
</feature>
<gene>
    <name evidence="10" type="ORF">ANIA_04720</name>
</gene>
<evidence type="ECO:0000256" key="3">
    <source>
        <dbReference type="ARBA" id="ARBA00022737"/>
    </source>
</evidence>
<keyword evidence="6" id="KW-0539">Nucleus</keyword>
<dbReference type="eggNOG" id="KOG1721">
    <property type="taxonomic scope" value="Eukaryota"/>
</dbReference>